<dbReference type="NCBIfam" id="NF004846">
    <property type="entry name" value="PRK06197.1"/>
    <property type="match status" value="1"/>
</dbReference>
<dbReference type="PRINTS" id="PR00081">
    <property type="entry name" value="GDHRDH"/>
</dbReference>
<accession>A0ABS5RJ84</accession>
<sequence length="322" mass="34813">MGEINGRFVVSSHSSSAEQRGRTFVVTGANRGLGASVTRALAARGATVVMACRDTAGARQLADGIDGDVRVAALDLANLASVRAFAARQGRVDVLINNAGIMNIPHSRTADGFEMQLGVNYLGHFALTGLLLDRIADRVVTVSSVVHRQARKLHVDDLNFERRTYQRNLAYTQSKLANLMFARELQRRLAGNGSPIRSYAVHPGVSRTEIFDTDRSLPGRIGRHVMRAIGQPPQRAAESILFAATAADADPALYWGPTRLLQSRGAVGPCPSSKLSRDRRQWARLWAAAEQLTGVVYPAAASPVTPVTGRRDVCKCPPPRDN</sequence>
<dbReference type="RefSeq" id="WP_214093231.1">
    <property type="nucleotide sequence ID" value="NZ_JAHCLR010000022.1"/>
</dbReference>
<evidence type="ECO:0000256" key="3">
    <source>
        <dbReference type="RuleBase" id="RU000363"/>
    </source>
</evidence>
<dbReference type="SUPFAM" id="SSF51735">
    <property type="entry name" value="NAD(P)-binding Rossmann-fold domains"/>
    <property type="match status" value="1"/>
</dbReference>
<dbReference type="Gene3D" id="3.40.50.720">
    <property type="entry name" value="NAD(P)-binding Rossmann-like Domain"/>
    <property type="match status" value="1"/>
</dbReference>
<organism evidence="4 5">
    <name type="scientific">Mycolicibacter acidiphilus</name>
    <dbReference type="NCBI Taxonomy" id="2835306"/>
    <lineage>
        <taxon>Bacteria</taxon>
        <taxon>Bacillati</taxon>
        <taxon>Actinomycetota</taxon>
        <taxon>Actinomycetes</taxon>
        <taxon>Mycobacteriales</taxon>
        <taxon>Mycobacteriaceae</taxon>
        <taxon>Mycolicibacter</taxon>
    </lineage>
</organism>
<proteinExistence type="inferred from homology"/>
<comment type="similarity">
    <text evidence="1 3">Belongs to the short-chain dehydrogenases/reductases (SDR) family.</text>
</comment>
<protein>
    <submittedName>
        <fullName evidence="4">SDR family NAD(P)-dependent oxidoreductase</fullName>
    </submittedName>
</protein>
<comment type="caution">
    <text evidence="4">The sequence shown here is derived from an EMBL/GenBank/DDBJ whole genome shotgun (WGS) entry which is preliminary data.</text>
</comment>
<dbReference type="InterPro" id="IPR002347">
    <property type="entry name" value="SDR_fam"/>
</dbReference>
<dbReference type="EMBL" id="JAHCLR010000022">
    <property type="protein sequence ID" value="MBS9534361.1"/>
    <property type="molecule type" value="Genomic_DNA"/>
</dbReference>
<dbReference type="PANTHER" id="PTHR24320">
    <property type="entry name" value="RETINOL DEHYDROGENASE"/>
    <property type="match status" value="1"/>
</dbReference>
<dbReference type="PRINTS" id="PR00080">
    <property type="entry name" value="SDRFAMILY"/>
</dbReference>
<evidence type="ECO:0000313" key="4">
    <source>
        <dbReference type="EMBL" id="MBS9534361.1"/>
    </source>
</evidence>
<keyword evidence="5" id="KW-1185">Reference proteome</keyword>
<dbReference type="PANTHER" id="PTHR24320:SF148">
    <property type="entry name" value="NAD(P)-BINDING ROSSMANN-FOLD SUPERFAMILY PROTEIN"/>
    <property type="match status" value="1"/>
</dbReference>
<name>A0ABS5RJ84_9MYCO</name>
<gene>
    <name evidence="4" type="ORF">KIH27_12275</name>
</gene>
<evidence type="ECO:0000256" key="1">
    <source>
        <dbReference type="ARBA" id="ARBA00006484"/>
    </source>
</evidence>
<dbReference type="InterPro" id="IPR036291">
    <property type="entry name" value="NAD(P)-bd_dom_sf"/>
</dbReference>
<reference evidence="4 5" key="1">
    <citation type="submission" date="2021-05" db="EMBL/GenBank/DDBJ databases">
        <title>Mycobacterium acidophilum sp. nov., an extremely acid-tolerant member of the genus Mycobacterium.</title>
        <authorList>
            <person name="Xia J."/>
        </authorList>
    </citation>
    <scope>NUCLEOTIDE SEQUENCE [LARGE SCALE GENOMIC DNA]</scope>
    <source>
        <strain evidence="4 5">M1</strain>
    </source>
</reference>
<dbReference type="Pfam" id="PF00106">
    <property type="entry name" value="adh_short"/>
    <property type="match status" value="1"/>
</dbReference>
<keyword evidence="2" id="KW-0560">Oxidoreductase</keyword>
<dbReference type="Proteomes" id="UP001519535">
    <property type="component" value="Unassembled WGS sequence"/>
</dbReference>
<evidence type="ECO:0000256" key="2">
    <source>
        <dbReference type="ARBA" id="ARBA00023002"/>
    </source>
</evidence>
<evidence type="ECO:0000313" key="5">
    <source>
        <dbReference type="Proteomes" id="UP001519535"/>
    </source>
</evidence>